<reference evidence="2" key="1">
    <citation type="submission" date="2020-05" db="EMBL/GenBank/DDBJ databases">
        <title>WGS assembly of Panicum virgatum.</title>
        <authorList>
            <person name="Lovell J.T."/>
            <person name="Jenkins J."/>
            <person name="Shu S."/>
            <person name="Juenger T.E."/>
            <person name="Schmutz J."/>
        </authorList>
    </citation>
    <scope>NUCLEOTIDE SEQUENCE</scope>
    <source>
        <strain evidence="2">AP13</strain>
    </source>
</reference>
<feature type="compositionally biased region" description="Basic and acidic residues" evidence="1">
    <location>
        <begin position="101"/>
        <end position="111"/>
    </location>
</feature>
<protein>
    <submittedName>
        <fullName evidence="2">Uncharacterized protein</fullName>
    </submittedName>
</protein>
<gene>
    <name evidence="2" type="ORF">PVAP13_4NG070088</name>
</gene>
<feature type="compositionally biased region" description="Basic and acidic residues" evidence="1">
    <location>
        <begin position="276"/>
        <end position="295"/>
    </location>
</feature>
<sequence length="318" mass="34657">MPQLDAGNPEPDSLLFRRVRRQNQRRSAARFAFRGGAREVWRMKKNSNSANRFLGHSWAGGRVSWAAGPAHMDLTKTAGASLPHLKSQASSATATRWSSRAPRDRDPSGDVRLRPLGAAAHALPGPCSAAARPCTVRSRHPAPGRQESLHVTGTLARYHLYPCVLEGEVRATARAGPRRARTQHGTPHRTRRFRPRPTPRPPGGSRKQAAAKPWASGSAAALRSRVLQLRCARDGTAWRVDGVDGDLARLGDGAGAVRADPGRGAQRRGFPRLPPRRTERMTSPRRPPDLVGADPKEEIPLTLSVHRTPHLKLASLLL</sequence>
<feature type="compositionally biased region" description="Basic residues" evidence="1">
    <location>
        <begin position="176"/>
        <end position="197"/>
    </location>
</feature>
<feature type="region of interest" description="Disordered" evidence="1">
    <location>
        <begin position="84"/>
        <end position="111"/>
    </location>
</feature>
<keyword evidence="3" id="KW-1185">Reference proteome</keyword>
<accession>A0A8T0T6M6</accession>
<name>A0A8T0T6M6_PANVG</name>
<feature type="region of interest" description="Disordered" evidence="1">
    <location>
        <begin position="172"/>
        <end position="217"/>
    </location>
</feature>
<dbReference type="EMBL" id="CM029044">
    <property type="protein sequence ID" value="KAG2604844.1"/>
    <property type="molecule type" value="Genomic_DNA"/>
</dbReference>
<evidence type="ECO:0000313" key="2">
    <source>
        <dbReference type="EMBL" id="KAG2604844.1"/>
    </source>
</evidence>
<proteinExistence type="predicted"/>
<feature type="compositionally biased region" description="Low complexity" evidence="1">
    <location>
        <begin position="89"/>
        <end position="100"/>
    </location>
</feature>
<comment type="caution">
    <text evidence="2">The sequence shown here is derived from an EMBL/GenBank/DDBJ whole genome shotgun (WGS) entry which is preliminary data.</text>
</comment>
<dbReference type="AlphaFoldDB" id="A0A8T0T6M6"/>
<dbReference type="Proteomes" id="UP000823388">
    <property type="component" value="Chromosome 4N"/>
</dbReference>
<feature type="region of interest" description="Disordered" evidence="1">
    <location>
        <begin position="252"/>
        <end position="295"/>
    </location>
</feature>
<organism evidence="2 3">
    <name type="scientific">Panicum virgatum</name>
    <name type="common">Blackwell switchgrass</name>
    <dbReference type="NCBI Taxonomy" id="38727"/>
    <lineage>
        <taxon>Eukaryota</taxon>
        <taxon>Viridiplantae</taxon>
        <taxon>Streptophyta</taxon>
        <taxon>Embryophyta</taxon>
        <taxon>Tracheophyta</taxon>
        <taxon>Spermatophyta</taxon>
        <taxon>Magnoliopsida</taxon>
        <taxon>Liliopsida</taxon>
        <taxon>Poales</taxon>
        <taxon>Poaceae</taxon>
        <taxon>PACMAD clade</taxon>
        <taxon>Panicoideae</taxon>
        <taxon>Panicodae</taxon>
        <taxon>Paniceae</taxon>
        <taxon>Panicinae</taxon>
        <taxon>Panicum</taxon>
        <taxon>Panicum sect. Hiantes</taxon>
    </lineage>
</organism>
<evidence type="ECO:0000256" key="1">
    <source>
        <dbReference type="SAM" id="MobiDB-lite"/>
    </source>
</evidence>
<evidence type="ECO:0000313" key="3">
    <source>
        <dbReference type="Proteomes" id="UP000823388"/>
    </source>
</evidence>